<dbReference type="GO" id="GO:0006302">
    <property type="term" value="P:double-strand break repair"/>
    <property type="evidence" value="ECO:0007669"/>
    <property type="project" value="TreeGrafter"/>
</dbReference>
<name>A0A0G0QVT6_9BACT</name>
<dbReference type="EMBL" id="LBWS01000029">
    <property type="protein sequence ID" value="KKR14450.1"/>
    <property type="molecule type" value="Genomic_DNA"/>
</dbReference>
<reference evidence="5 6" key="1">
    <citation type="journal article" date="2015" name="Nature">
        <title>rRNA introns, odd ribosomes, and small enigmatic genomes across a large radiation of phyla.</title>
        <authorList>
            <person name="Brown C.T."/>
            <person name="Hug L.A."/>
            <person name="Thomas B.C."/>
            <person name="Sharon I."/>
            <person name="Castelle C.J."/>
            <person name="Singh A."/>
            <person name="Wilkins M.J."/>
            <person name="Williams K.H."/>
            <person name="Banfield J.F."/>
        </authorList>
    </citation>
    <scope>NUCLEOTIDE SEQUENCE [LARGE SCALE GENOMIC DNA]</scope>
</reference>
<protein>
    <submittedName>
        <fullName evidence="5">Repair protein RecO protein</fullName>
    </submittedName>
</protein>
<comment type="caution">
    <text evidence="5">The sequence shown here is derived from an EMBL/GenBank/DDBJ whole genome shotgun (WGS) entry which is preliminary data.</text>
</comment>
<evidence type="ECO:0000313" key="5">
    <source>
        <dbReference type="EMBL" id="KKR14450.1"/>
    </source>
</evidence>
<dbReference type="SUPFAM" id="SSF50249">
    <property type="entry name" value="Nucleic acid-binding proteins"/>
    <property type="match status" value="1"/>
</dbReference>
<gene>
    <name evidence="5" type="ORF">UT42_C0029G0009</name>
</gene>
<dbReference type="PANTHER" id="PTHR33991:SF1">
    <property type="entry name" value="DNA REPAIR PROTEIN RECO"/>
    <property type="match status" value="1"/>
</dbReference>
<evidence type="ECO:0000256" key="3">
    <source>
        <dbReference type="ARBA" id="ARBA00023204"/>
    </source>
</evidence>
<dbReference type="PANTHER" id="PTHR33991">
    <property type="entry name" value="DNA REPAIR PROTEIN RECO"/>
    <property type="match status" value="1"/>
</dbReference>
<dbReference type="Proteomes" id="UP000034048">
    <property type="component" value="Unassembled WGS sequence"/>
</dbReference>
<dbReference type="AlphaFoldDB" id="A0A0G0QVT6"/>
<feature type="domain" description="DNA replication/recombination mediator RecO N-terminal" evidence="4">
    <location>
        <begin position="2"/>
        <end position="67"/>
    </location>
</feature>
<accession>A0A0G0QVT6</accession>
<keyword evidence="2" id="KW-0233">DNA recombination</keyword>
<dbReference type="InterPro" id="IPR003717">
    <property type="entry name" value="RecO"/>
</dbReference>
<keyword evidence="3" id="KW-0234">DNA repair</keyword>
<dbReference type="Gene3D" id="2.40.50.140">
    <property type="entry name" value="Nucleic acid-binding proteins"/>
    <property type="match status" value="1"/>
</dbReference>
<dbReference type="Pfam" id="PF11967">
    <property type="entry name" value="RecO_N"/>
    <property type="match status" value="1"/>
</dbReference>
<dbReference type="InterPro" id="IPR012340">
    <property type="entry name" value="NA-bd_OB-fold"/>
</dbReference>
<keyword evidence="1" id="KW-0227">DNA damage</keyword>
<evidence type="ECO:0000256" key="1">
    <source>
        <dbReference type="ARBA" id="ARBA00022763"/>
    </source>
</evidence>
<evidence type="ECO:0000313" key="6">
    <source>
        <dbReference type="Proteomes" id="UP000034048"/>
    </source>
</evidence>
<sequence>MEVTYATSAIVLTNKPWSEYDSKVVFFTPHQGQLSLVAKGSRKPLSKLTGHLQAYNWVKLMVINGRHYPYAGAAVTMDCFWNLKQDWLKLSVVNQVFIAWQKLTSQAESDPRLFALLVNFLQILDKIKAEELYYHWLAKTMLLKALCHLGYQPDIDLVQQRLGFLNNDDYHWQPWSVAQLTALQTIVNQPWPQSIKDLPLNRSLAISVNEIIDRLLILVLEK</sequence>
<dbReference type="GO" id="GO:0043590">
    <property type="term" value="C:bacterial nucleoid"/>
    <property type="evidence" value="ECO:0007669"/>
    <property type="project" value="TreeGrafter"/>
</dbReference>
<evidence type="ECO:0000256" key="2">
    <source>
        <dbReference type="ARBA" id="ARBA00023172"/>
    </source>
</evidence>
<dbReference type="NCBIfam" id="TIGR00613">
    <property type="entry name" value="reco"/>
    <property type="match status" value="1"/>
</dbReference>
<dbReference type="InterPro" id="IPR022572">
    <property type="entry name" value="DNA_rep/recomb_RecO_N"/>
</dbReference>
<proteinExistence type="predicted"/>
<evidence type="ECO:0000259" key="4">
    <source>
        <dbReference type="Pfam" id="PF11967"/>
    </source>
</evidence>
<dbReference type="InterPro" id="IPR037278">
    <property type="entry name" value="ARFGAP/RecO"/>
</dbReference>
<dbReference type="GO" id="GO:0006310">
    <property type="term" value="P:DNA recombination"/>
    <property type="evidence" value="ECO:0007669"/>
    <property type="project" value="UniProtKB-KW"/>
</dbReference>
<dbReference type="SUPFAM" id="SSF57863">
    <property type="entry name" value="ArfGap/RecO-like zinc finger"/>
    <property type="match status" value="1"/>
</dbReference>
<organism evidence="5 6">
    <name type="scientific">Candidatus Falkowbacteria bacterium GW2011_GWA2_39_24</name>
    <dbReference type="NCBI Taxonomy" id="1618634"/>
    <lineage>
        <taxon>Bacteria</taxon>
        <taxon>Candidatus Falkowiibacteriota</taxon>
    </lineage>
</organism>